<reference evidence="1 2" key="1">
    <citation type="submission" date="2016-10" db="EMBL/GenBank/DDBJ databases">
        <title>The whole genome sequencing and assembly of Bacillus simplex DSM 1321 strain.</title>
        <authorList>
            <person name="Park M.-K."/>
            <person name="Lee Y.-J."/>
            <person name="Yi H."/>
            <person name="Bahn Y.-S."/>
            <person name="Kim J.F."/>
            <person name="Lee D.-W."/>
        </authorList>
    </citation>
    <scope>NUCLEOTIDE SEQUENCE [LARGE SCALE GENOMIC DNA]</scope>
    <source>
        <strain evidence="1 2">DSM 1321</strain>
    </source>
</reference>
<evidence type="ECO:0000313" key="1">
    <source>
        <dbReference type="EMBL" id="ASS96634.1"/>
    </source>
</evidence>
<name>A0A223EN66_9BACI</name>
<gene>
    <name evidence="1" type="ORF">BS1321_23645</name>
</gene>
<accession>A0A223EN66</accession>
<dbReference type="AlphaFoldDB" id="A0A223EN66"/>
<dbReference type="GeneID" id="88621524"/>
<dbReference type="Proteomes" id="UP000214618">
    <property type="component" value="Chromosome"/>
</dbReference>
<dbReference type="EMBL" id="CP017704">
    <property type="protein sequence ID" value="ASS96634.1"/>
    <property type="molecule type" value="Genomic_DNA"/>
</dbReference>
<evidence type="ECO:0000313" key="2">
    <source>
        <dbReference type="Proteomes" id="UP000214618"/>
    </source>
</evidence>
<dbReference type="RefSeq" id="WP_063234380.1">
    <property type="nucleotide sequence ID" value="NZ_BCVO01000015.1"/>
</dbReference>
<organism evidence="1 2">
    <name type="scientific">Peribacillus simplex NBRC 15720 = DSM 1321</name>
    <dbReference type="NCBI Taxonomy" id="1349754"/>
    <lineage>
        <taxon>Bacteria</taxon>
        <taxon>Bacillati</taxon>
        <taxon>Bacillota</taxon>
        <taxon>Bacilli</taxon>
        <taxon>Bacillales</taxon>
        <taxon>Bacillaceae</taxon>
        <taxon>Peribacillus</taxon>
    </lineage>
</organism>
<dbReference type="Pfam" id="PF20293">
    <property type="entry name" value="MC6"/>
    <property type="match status" value="1"/>
</dbReference>
<sequence length="80" mass="9558">MLIIRNDVKPESNIYYLGAVFLKYLQQHQKINIEDFFKKINTDYPSISINQILYTLDWLYILDLIDLIDEGVIIKCDYII</sequence>
<dbReference type="InterPro" id="IPR046897">
    <property type="entry name" value="ABC-3C_MC6"/>
</dbReference>
<protein>
    <submittedName>
        <fullName evidence="1">Uncharacterized protein</fullName>
    </submittedName>
</protein>
<proteinExistence type="predicted"/>